<dbReference type="InterPro" id="IPR010994">
    <property type="entry name" value="RuvA_2-like"/>
</dbReference>
<dbReference type="InterPro" id="IPR051675">
    <property type="entry name" value="Endo/Exo/Phosphatase_dom_1"/>
</dbReference>
<accession>A0ABM8GRM2</accession>
<proteinExistence type="predicted"/>
<name>A0ABM8GRM2_9MICO</name>
<gene>
    <name evidence="1" type="ORF">GCM10025867_31800</name>
</gene>
<dbReference type="Pfam" id="PF12836">
    <property type="entry name" value="HHH_3"/>
    <property type="match status" value="1"/>
</dbReference>
<organism evidence="1 2">
    <name type="scientific">Frondihabitans sucicola</name>
    <dbReference type="NCBI Taxonomy" id="1268041"/>
    <lineage>
        <taxon>Bacteria</taxon>
        <taxon>Bacillati</taxon>
        <taxon>Actinomycetota</taxon>
        <taxon>Actinomycetes</taxon>
        <taxon>Micrococcales</taxon>
        <taxon>Microbacteriaceae</taxon>
        <taxon>Frondihabitans</taxon>
    </lineage>
</organism>
<dbReference type="Proteomes" id="UP001321486">
    <property type="component" value="Chromosome"/>
</dbReference>
<dbReference type="EMBL" id="AP027732">
    <property type="protein sequence ID" value="BDZ50939.1"/>
    <property type="molecule type" value="Genomic_DNA"/>
</dbReference>
<keyword evidence="2" id="KW-1185">Reference proteome</keyword>
<dbReference type="SUPFAM" id="SSF47781">
    <property type="entry name" value="RuvA domain 2-like"/>
    <property type="match status" value="1"/>
</dbReference>
<protein>
    <recommendedName>
        <fullName evidence="3">Helix-hairpin-helix domain-containing protein</fullName>
    </recommendedName>
</protein>
<sequence>MGPATAAAILAWRDEHGRFESVEDLLDVTGIGEKKLAAMRDSVTVG</sequence>
<dbReference type="PANTHER" id="PTHR21180">
    <property type="entry name" value="ENDONUCLEASE/EXONUCLEASE/PHOSPHATASE FAMILY DOMAIN-CONTAINING PROTEIN 1"/>
    <property type="match status" value="1"/>
</dbReference>
<reference evidence="2" key="1">
    <citation type="journal article" date="2019" name="Int. J. Syst. Evol. Microbiol.">
        <title>The Global Catalogue of Microorganisms (GCM) 10K type strain sequencing project: providing services to taxonomists for standard genome sequencing and annotation.</title>
        <authorList>
            <consortium name="The Broad Institute Genomics Platform"/>
            <consortium name="The Broad Institute Genome Sequencing Center for Infectious Disease"/>
            <person name="Wu L."/>
            <person name="Ma J."/>
        </authorList>
    </citation>
    <scope>NUCLEOTIDE SEQUENCE [LARGE SCALE GENOMIC DNA]</scope>
    <source>
        <strain evidence="2">NBRC 108728</strain>
    </source>
</reference>
<dbReference type="Gene3D" id="1.10.150.280">
    <property type="entry name" value="AF1531-like domain"/>
    <property type="match status" value="1"/>
</dbReference>
<evidence type="ECO:0000313" key="1">
    <source>
        <dbReference type="EMBL" id="BDZ50939.1"/>
    </source>
</evidence>
<evidence type="ECO:0008006" key="3">
    <source>
        <dbReference type="Google" id="ProtNLM"/>
    </source>
</evidence>
<dbReference type="PANTHER" id="PTHR21180:SF32">
    <property type="entry name" value="ENDONUCLEASE_EXONUCLEASE_PHOSPHATASE FAMILY DOMAIN-CONTAINING PROTEIN 1"/>
    <property type="match status" value="1"/>
</dbReference>
<evidence type="ECO:0000313" key="2">
    <source>
        <dbReference type="Proteomes" id="UP001321486"/>
    </source>
</evidence>